<feature type="compositionally biased region" description="Low complexity" evidence="2">
    <location>
        <begin position="213"/>
        <end position="228"/>
    </location>
</feature>
<feature type="region of interest" description="Disordered" evidence="2">
    <location>
        <begin position="211"/>
        <end position="248"/>
    </location>
</feature>
<dbReference type="Proteomes" id="UP000823634">
    <property type="component" value="Unassembled WGS sequence"/>
</dbReference>
<evidence type="ECO:0000259" key="4">
    <source>
        <dbReference type="PROSITE" id="PS50943"/>
    </source>
</evidence>
<keyword evidence="3" id="KW-1133">Transmembrane helix</keyword>
<reference evidence="5" key="1">
    <citation type="submission" date="2020-10" db="EMBL/GenBank/DDBJ databases">
        <authorList>
            <person name="Gilroy R."/>
        </authorList>
    </citation>
    <scope>NUCLEOTIDE SEQUENCE</scope>
    <source>
        <strain evidence="5">17113</strain>
    </source>
</reference>
<organism evidence="5 6">
    <name type="scientific">Candidatus Alloenteromonas pullistercoris</name>
    <dbReference type="NCBI Taxonomy" id="2840785"/>
    <lineage>
        <taxon>Bacteria</taxon>
        <taxon>Bacillati</taxon>
        <taxon>Bacillota</taxon>
        <taxon>Bacillota incertae sedis</taxon>
        <taxon>Candidatus Alloenteromonas</taxon>
    </lineage>
</organism>
<evidence type="ECO:0000256" key="1">
    <source>
        <dbReference type="ARBA" id="ARBA00023125"/>
    </source>
</evidence>
<proteinExistence type="predicted"/>
<keyword evidence="3" id="KW-0472">Membrane</keyword>
<evidence type="ECO:0000313" key="5">
    <source>
        <dbReference type="EMBL" id="MBO8426726.1"/>
    </source>
</evidence>
<dbReference type="SUPFAM" id="SSF47413">
    <property type="entry name" value="lambda repressor-like DNA-binding domains"/>
    <property type="match status" value="2"/>
</dbReference>
<feature type="domain" description="HTH cro/C1-type" evidence="4">
    <location>
        <begin position="14"/>
        <end position="68"/>
    </location>
</feature>
<dbReference type="InterPro" id="IPR010982">
    <property type="entry name" value="Lambda_DNA-bd_dom_sf"/>
</dbReference>
<name>A0A9D9GVI6_9FIRM</name>
<reference evidence="5" key="2">
    <citation type="journal article" date="2021" name="PeerJ">
        <title>Extensive microbial diversity within the chicken gut microbiome revealed by metagenomics and culture.</title>
        <authorList>
            <person name="Gilroy R."/>
            <person name="Ravi A."/>
            <person name="Getino M."/>
            <person name="Pursley I."/>
            <person name="Horton D.L."/>
            <person name="Alikhan N.F."/>
            <person name="Baker D."/>
            <person name="Gharbi K."/>
            <person name="Hall N."/>
            <person name="Watson M."/>
            <person name="Adriaenssens E.M."/>
            <person name="Foster-Nyarko E."/>
            <person name="Jarju S."/>
            <person name="Secka A."/>
            <person name="Antonio M."/>
            <person name="Oren A."/>
            <person name="Chaudhuri R.R."/>
            <person name="La Ragione R."/>
            <person name="Hildebrand F."/>
            <person name="Pallen M.J."/>
        </authorList>
    </citation>
    <scope>NUCLEOTIDE SEQUENCE</scope>
    <source>
        <strain evidence="5">17113</strain>
    </source>
</reference>
<dbReference type="PANTHER" id="PTHR46558">
    <property type="entry name" value="TRACRIPTIONAL REGULATORY PROTEIN-RELATED-RELATED"/>
    <property type="match status" value="1"/>
</dbReference>
<dbReference type="EMBL" id="JADINA010000033">
    <property type="protein sequence ID" value="MBO8426726.1"/>
    <property type="molecule type" value="Genomic_DNA"/>
</dbReference>
<keyword evidence="1" id="KW-0238">DNA-binding</keyword>
<sequence>MEENKQKEPLGKFVERRRKALRLTQTELASYVGYSPQAFSKFESGRLSISLLVAPSLANALSLSLDDLFARREKETQIVNKPIDPQTVSVQLSFFRNAKGIHQKDFASRIGASIRSLRSYELGDSVPSITIIDRLLGEYGIEASEILYPNPMMMNTRLASDIRSGQIRTERKKALYASLLGVFSCLVIGVGVGVGGMANAGYFDLAPYAQAPSESEQSEQSSELSTEESSSKSDRSYTIADVDPNSLR</sequence>
<dbReference type="SMART" id="SM00530">
    <property type="entry name" value="HTH_XRE"/>
    <property type="match status" value="2"/>
</dbReference>
<dbReference type="Gene3D" id="1.10.260.40">
    <property type="entry name" value="lambda repressor-like DNA-binding domains"/>
    <property type="match status" value="2"/>
</dbReference>
<feature type="transmembrane region" description="Helical" evidence="3">
    <location>
        <begin position="174"/>
        <end position="198"/>
    </location>
</feature>
<dbReference type="CDD" id="cd00093">
    <property type="entry name" value="HTH_XRE"/>
    <property type="match status" value="2"/>
</dbReference>
<gene>
    <name evidence="5" type="ORF">IAC61_05380</name>
</gene>
<dbReference type="InterPro" id="IPR001387">
    <property type="entry name" value="Cro/C1-type_HTH"/>
</dbReference>
<dbReference type="GO" id="GO:0003677">
    <property type="term" value="F:DNA binding"/>
    <property type="evidence" value="ECO:0007669"/>
    <property type="project" value="UniProtKB-KW"/>
</dbReference>
<evidence type="ECO:0000256" key="3">
    <source>
        <dbReference type="SAM" id="Phobius"/>
    </source>
</evidence>
<protein>
    <submittedName>
        <fullName evidence="5">Helix-turn-helix transcriptional regulator</fullName>
    </submittedName>
</protein>
<feature type="domain" description="HTH cro/C1-type" evidence="4">
    <location>
        <begin position="92"/>
        <end position="146"/>
    </location>
</feature>
<dbReference type="AlphaFoldDB" id="A0A9D9GVI6"/>
<dbReference type="PROSITE" id="PS50943">
    <property type="entry name" value="HTH_CROC1"/>
    <property type="match status" value="2"/>
</dbReference>
<dbReference type="Pfam" id="PF01381">
    <property type="entry name" value="HTH_3"/>
    <property type="match status" value="2"/>
</dbReference>
<keyword evidence="3" id="KW-0812">Transmembrane</keyword>
<accession>A0A9D9GVI6</accession>
<comment type="caution">
    <text evidence="5">The sequence shown here is derived from an EMBL/GenBank/DDBJ whole genome shotgun (WGS) entry which is preliminary data.</text>
</comment>
<dbReference type="PANTHER" id="PTHR46558:SF11">
    <property type="entry name" value="HTH-TYPE TRANSCRIPTIONAL REGULATOR XRE"/>
    <property type="match status" value="1"/>
</dbReference>
<evidence type="ECO:0000256" key="2">
    <source>
        <dbReference type="SAM" id="MobiDB-lite"/>
    </source>
</evidence>
<evidence type="ECO:0000313" key="6">
    <source>
        <dbReference type="Proteomes" id="UP000823634"/>
    </source>
</evidence>